<evidence type="ECO:0000313" key="8">
    <source>
        <dbReference type="Proteomes" id="UP001175353"/>
    </source>
</evidence>
<evidence type="ECO:0000256" key="6">
    <source>
        <dbReference type="SAM" id="Phobius"/>
    </source>
</evidence>
<protein>
    <submittedName>
        <fullName evidence="7">Uncharacterized protein</fullName>
    </submittedName>
</protein>
<dbReference type="EMBL" id="JAUJLE010000717">
    <property type="protein sequence ID" value="KAK0951227.1"/>
    <property type="molecule type" value="Genomic_DNA"/>
</dbReference>
<feature type="transmembrane region" description="Helical" evidence="6">
    <location>
        <begin position="107"/>
        <end position="127"/>
    </location>
</feature>
<feature type="transmembrane region" description="Helical" evidence="6">
    <location>
        <begin position="78"/>
        <end position="98"/>
    </location>
</feature>
<dbReference type="PANTHER" id="PTHR45649">
    <property type="entry name" value="AMINO-ACID PERMEASE BAT1"/>
    <property type="match status" value="1"/>
</dbReference>
<evidence type="ECO:0000256" key="4">
    <source>
        <dbReference type="ARBA" id="ARBA00022989"/>
    </source>
</evidence>
<keyword evidence="5 6" id="KW-0472">Membrane</keyword>
<accession>A0AAN6JWY2</accession>
<evidence type="ECO:0000256" key="3">
    <source>
        <dbReference type="ARBA" id="ARBA00022692"/>
    </source>
</evidence>
<gene>
    <name evidence="7" type="ORF">LTR91_025118</name>
</gene>
<dbReference type="AlphaFoldDB" id="A0AAN6JWY2"/>
<dbReference type="GO" id="GO:0016020">
    <property type="term" value="C:membrane"/>
    <property type="evidence" value="ECO:0007669"/>
    <property type="project" value="UniProtKB-SubCell"/>
</dbReference>
<feature type="transmembrane region" description="Helical" evidence="6">
    <location>
        <begin position="193"/>
        <end position="215"/>
    </location>
</feature>
<name>A0AAN6JWY2_9PEZI</name>
<dbReference type="GO" id="GO:0022857">
    <property type="term" value="F:transmembrane transporter activity"/>
    <property type="evidence" value="ECO:0007669"/>
    <property type="project" value="InterPro"/>
</dbReference>
<evidence type="ECO:0000256" key="5">
    <source>
        <dbReference type="ARBA" id="ARBA00023136"/>
    </source>
</evidence>
<comment type="subcellular location">
    <subcellularLocation>
        <location evidence="1">Membrane</location>
        <topology evidence="1">Multi-pass membrane protein</topology>
    </subcellularLocation>
</comment>
<evidence type="ECO:0000256" key="1">
    <source>
        <dbReference type="ARBA" id="ARBA00004141"/>
    </source>
</evidence>
<dbReference type="Pfam" id="PF13520">
    <property type="entry name" value="AA_permease_2"/>
    <property type="match status" value="1"/>
</dbReference>
<dbReference type="Proteomes" id="UP001175353">
    <property type="component" value="Unassembled WGS sequence"/>
</dbReference>
<feature type="transmembrane region" description="Helical" evidence="6">
    <location>
        <begin position="51"/>
        <end position="72"/>
    </location>
</feature>
<evidence type="ECO:0000256" key="2">
    <source>
        <dbReference type="ARBA" id="ARBA00022448"/>
    </source>
</evidence>
<proteinExistence type="predicted"/>
<keyword evidence="2" id="KW-0813">Transport</keyword>
<dbReference type="Gene3D" id="1.20.1740.10">
    <property type="entry name" value="Amino acid/polyamine transporter I"/>
    <property type="match status" value="1"/>
</dbReference>
<dbReference type="InterPro" id="IPR002293">
    <property type="entry name" value="AA/rel_permease1"/>
</dbReference>
<organism evidence="7 8">
    <name type="scientific">Friedmanniomyces endolithicus</name>
    <dbReference type="NCBI Taxonomy" id="329885"/>
    <lineage>
        <taxon>Eukaryota</taxon>
        <taxon>Fungi</taxon>
        <taxon>Dikarya</taxon>
        <taxon>Ascomycota</taxon>
        <taxon>Pezizomycotina</taxon>
        <taxon>Dothideomycetes</taxon>
        <taxon>Dothideomycetidae</taxon>
        <taxon>Mycosphaerellales</taxon>
        <taxon>Teratosphaeriaceae</taxon>
        <taxon>Friedmanniomyces</taxon>
    </lineage>
</organism>
<sequence>MHVVYIGFREKAERWPVAAGQYFWVAQLAPRRYAKSLCFLSGWKLMVSWQVFLAAGVMIVGNGIAAIVFFHTGSSQSWLPTVLGISITVLIFVANLWFPRLLAKAEFAMLIFHLVAFCLFVAVLPGLRKHSGQPYATPAAVFLTFHNGGDWNSDGGSVILTAVVPLSSAIGYDRIFHLGEEIKGASTIMPGALRWATAVNFTLGLITVLVINFSITDIDALLSTSLSQSGPVGPVIQNLLPRPPPARGPQLSAFYFSLHSSRAAQTPTRPRVGNCGLLLKMELCRSHYGYGKLT</sequence>
<reference evidence="7" key="1">
    <citation type="submission" date="2023-06" db="EMBL/GenBank/DDBJ databases">
        <title>Black Yeasts Isolated from many extreme environments.</title>
        <authorList>
            <person name="Coleine C."/>
            <person name="Stajich J.E."/>
            <person name="Selbmann L."/>
        </authorList>
    </citation>
    <scope>NUCLEOTIDE SEQUENCE</scope>
    <source>
        <strain evidence="7">CCFEE 5200</strain>
    </source>
</reference>
<dbReference type="PANTHER" id="PTHR45649:SF14">
    <property type="entry name" value="GABA PERMEASE"/>
    <property type="match status" value="1"/>
</dbReference>
<keyword evidence="3 6" id="KW-0812">Transmembrane</keyword>
<comment type="caution">
    <text evidence="7">The sequence shown here is derived from an EMBL/GenBank/DDBJ whole genome shotgun (WGS) entry which is preliminary data.</text>
</comment>
<evidence type="ECO:0000313" key="7">
    <source>
        <dbReference type="EMBL" id="KAK0951227.1"/>
    </source>
</evidence>
<keyword evidence="8" id="KW-1185">Reference proteome</keyword>
<keyword evidence="4 6" id="KW-1133">Transmembrane helix</keyword>